<comment type="caution">
    <text evidence="11">The sequence shown here is derived from an EMBL/GenBank/DDBJ whole genome shotgun (WGS) entry which is preliminary data.</text>
</comment>
<dbReference type="GO" id="GO:0006740">
    <property type="term" value="P:NADPH regeneration"/>
    <property type="evidence" value="ECO:0007669"/>
    <property type="project" value="TreeGrafter"/>
</dbReference>
<dbReference type="PANTHER" id="PTHR10160">
    <property type="entry name" value="NAD(P) TRANSHYDROGENASE"/>
    <property type="match status" value="1"/>
</dbReference>
<dbReference type="PROSITE" id="PS00837">
    <property type="entry name" value="ALADH_PNT_2"/>
    <property type="match status" value="1"/>
</dbReference>
<dbReference type="PANTHER" id="PTHR10160:SF19">
    <property type="entry name" value="PROTON-TRANSLOCATING NAD(P)(+) TRANSHYDROGENASE"/>
    <property type="match status" value="1"/>
</dbReference>
<evidence type="ECO:0000313" key="12">
    <source>
        <dbReference type="Proteomes" id="UP001359886"/>
    </source>
</evidence>
<dbReference type="EC" id="7.1.1.1" evidence="3"/>
<feature type="domain" description="Alanine dehydrogenase/pyridine nucleotide transhydrogenase NAD(H)-binding" evidence="9">
    <location>
        <begin position="148"/>
        <end position="310"/>
    </location>
</feature>
<proteinExistence type="inferred from homology"/>
<gene>
    <name evidence="11" type="ORF">V3330_19285</name>
</gene>
<dbReference type="InterPro" id="IPR007886">
    <property type="entry name" value="AlaDH/PNT_N"/>
</dbReference>
<evidence type="ECO:0000256" key="6">
    <source>
        <dbReference type="ARBA" id="ARBA00022967"/>
    </source>
</evidence>
<dbReference type="Proteomes" id="UP001359886">
    <property type="component" value="Unassembled WGS sequence"/>
</dbReference>
<evidence type="ECO:0000256" key="5">
    <source>
        <dbReference type="ARBA" id="ARBA00022857"/>
    </source>
</evidence>
<dbReference type="GO" id="GO:0016491">
    <property type="term" value="F:oxidoreductase activity"/>
    <property type="evidence" value="ECO:0007669"/>
    <property type="project" value="InterPro"/>
</dbReference>
<dbReference type="AlphaFoldDB" id="A0AAW9RQJ0"/>
<reference evidence="11 12" key="1">
    <citation type="submission" date="2024-02" db="EMBL/GenBank/DDBJ databases">
        <title>A novel Wenzhouxiangellaceae bacterium, isolated from coastal sediments.</title>
        <authorList>
            <person name="Du Z.-J."/>
            <person name="Ye Y.-Q."/>
            <person name="Zhang X.-Y."/>
        </authorList>
    </citation>
    <scope>NUCLEOTIDE SEQUENCE [LARGE SCALE GENOMIC DNA]</scope>
    <source>
        <strain evidence="11 12">CH-27</strain>
    </source>
</reference>
<evidence type="ECO:0000256" key="4">
    <source>
        <dbReference type="ARBA" id="ARBA00022741"/>
    </source>
</evidence>
<evidence type="ECO:0000256" key="8">
    <source>
        <dbReference type="ARBA" id="ARBA00048202"/>
    </source>
</evidence>
<dbReference type="Pfam" id="PF05222">
    <property type="entry name" value="AlaDh_PNT_N"/>
    <property type="match status" value="1"/>
</dbReference>
<dbReference type="SUPFAM" id="SSF52283">
    <property type="entry name" value="Formate/glycerate dehydrogenase catalytic domain-like"/>
    <property type="match status" value="1"/>
</dbReference>
<evidence type="ECO:0000256" key="3">
    <source>
        <dbReference type="ARBA" id="ARBA00012943"/>
    </source>
</evidence>
<evidence type="ECO:0000256" key="2">
    <source>
        <dbReference type="ARBA" id="ARBA00005689"/>
    </source>
</evidence>
<comment type="catalytic activity">
    <reaction evidence="8">
        <text>NAD(+) + NADPH + H(+)(in) = NADH + NADP(+) + H(+)(out)</text>
        <dbReference type="Rhea" id="RHEA:47992"/>
        <dbReference type="ChEBI" id="CHEBI:15378"/>
        <dbReference type="ChEBI" id="CHEBI:57540"/>
        <dbReference type="ChEBI" id="CHEBI:57783"/>
        <dbReference type="ChEBI" id="CHEBI:57945"/>
        <dbReference type="ChEBI" id="CHEBI:58349"/>
        <dbReference type="EC" id="7.1.1.1"/>
    </reaction>
</comment>
<dbReference type="GO" id="GO:0050661">
    <property type="term" value="F:NADP binding"/>
    <property type="evidence" value="ECO:0007669"/>
    <property type="project" value="TreeGrafter"/>
</dbReference>
<dbReference type="RefSeq" id="WP_354697108.1">
    <property type="nucleotide sequence ID" value="NZ_JAZHOG010000019.1"/>
</dbReference>
<keyword evidence="12" id="KW-1185">Reference proteome</keyword>
<comment type="function">
    <text evidence="1">The transhydrogenation between NADH and NADP is coupled to respiration and ATP hydrolysis and functions as a proton pump across the membrane.</text>
</comment>
<evidence type="ECO:0000259" key="10">
    <source>
        <dbReference type="SMART" id="SM01003"/>
    </source>
</evidence>
<comment type="similarity">
    <text evidence="2">Belongs to the AlaDH/PNT family.</text>
</comment>
<name>A0AAW9RQJ0_9GAMM</name>
<dbReference type="InterPro" id="IPR036291">
    <property type="entry name" value="NAD(P)-bd_dom_sf"/>
</dbReference>
<dbReference type="InterPro" id="IPR007698">
    <property type="entry name" value="AlaDH/PNT_NAD(H)-bd"/>
</dbReference>
<evidence type="ECO:0000313" key="11">
    <source>
        <dbReference type="EMBL" id="MEJ8569781.1"/>
    </source>
</evidence>
<organism evidence="11 12">
    <name type="scientific">Elongatibacter sediminis</name>
    <dbReference type="NCBI Taxonomy" id="3119006"/>
    <lineage>
        <taxon>Bacteria</taxon>
        <taxon>Pseudomonadati</taxon>
        <taxon>Pseudomonadota</taxon>
        <taxon>Gammaproteobacteria</taxon>
        <taxon>Chromatiales</taxon>
        <taxon>Wenzhouxiangellaceae</taxon>
        <taxon>Elongatibacter</taxon>
    </lineage>
</organism>
<keyword evidence="4" id="KW-0547">Nucleotide-binding</keyword>
<dbReference type="InterPro" id="IPR008143">
    <property type="entry name" value="Ala_DH/PNT_CS2"/>
</dbReference>
<accession>A0AAW9RQJ0</accession>
<dbReference type="SMART" id="SM01002">
    <property type="entry name" value="AlaDh_PNT_C"/>
    <property type="match status" value="1"/>
</dbReference>
<dbReference type="SUPFAM" id="SSF51735">
    <property type="entry name" value="NAD(P)-binding Rossmann-fold domains"/>
    <property type="match status" value="1"/>
</dbReference>
<dbReference type="EMBL" id="JAZHOG010000019">
    <property type="protein sequence ID" value="MEJ8569781.1"/>
    <property type="molecule type" value="Genomic_DNA"/>
</dbReference>
<protein>
    <recommendedName>
        <fullName evidence="3">proton-translocating NAD(P)(+) transhydrogenase</fullName>
        <ecNumber evidence="3">7.1.1.1</ecNumber>
    </recommendedName>
</protein>
<keyword evidence="7" id="KW-0520">NAD</keyword>
<dbReference type="Pfam" id="PF01262">
    <property type="entry name" value="AlaDh_PNT_C"/>
    <property type="match status" value="1"/>
</dbReference>
<dbReference type="GO" id="GO:0005886">
    <property type="term" value="C:plasma membrane"/>
    <property type="evidence" value="ECO:0007669"/>
    <property type="project" value="TreeGrafter"/>
</dbReference>
<keyword evidence="6" id="KW-1278">Translocase</keyword>
<dbReference type="GO" id="GO:0008750">
    <property type="term" value="F:proton-translocating NAD(P)+ transhydrogenase activity"/>
    <property type="evidence" value="ECO:0007669"/>
    <property type="project" value="UniProtKB-EC"/>
</dbReference>
<dbReference type="CDD" id="cd05304">
    <property type="entry name" value="Rubrum_tdh"/>
    <property type="match status" value="1"/>
</dbReference>
<keyword evidence="5" id="KW-0521">NADP</keyword>
<evidence type="ECO:0000256" key="1">
    <source>
        <dbReference type="ARBA" id="ARBA00003943"/>
    </source>
</evidence>
<dbReference type="Gene3D" id="3.40.50.720">
    <property type="entry name" value="NAD(P)-binding Rossmann-like Domain"/>
    <property type="match status" value="2"/>
</dbReference>
<feature type="domain" description="Alanine dehydrogenase/pyridine nucleotide transhydrogenase N-terminal" evidence="10">
    <location>
        <begin position="6"/>
        <end position="139"/>
    </location>
</feature>
<sequence>MTLTVAVLKERAEGERRVALDPASARKLAGREIRVLIERGAGDAAGFADSQYADTEILDDADAIVAQADIVLFVQAPEPARLASLRENAVTMGQIFAHRQPETVDALNERKAACLAMELVPRITRAQSMDVLSSQATVAGYKAVLRGASLAPRLFPMLTTAAGTLRPSTVVVIGAGVAGLQAIATARRLGARVEAYDIRAAAREQVESLGAKMIDTGVNAEGEGGYARELTDEEKQQQADKLAQHLAKADVVISTASVPGRPAPKIITQAMVEGMEPGAVIVDLSAESGGNCELTRPGETVSHGAVTIDGPLNLASQAPIHASEMYAKNLLNLMELLLQDDGVTIDREDEVIAGCLLTHEGQLVHEGTAKLLGRSG</sequence>
<dbReference type="SMART" id="SM01003">
    <property type="entry name" value="AlaDh_PNT_N"/>
    <property type="match status" value="1"/>
</dbReference>
<evidence type="ECO:0000256" key="7">
    <source>
        <dbReference type="ARBA" id="ARBA00023027"/>
    </source>
</evidence>
<evidence type="ECO:0000259" key="9">
    <source>
        <dbReference type="SMART" id="SM01002"/>
    </source>
</evidence>